<feature type="domain" description="Peptidase M11 gametolysin" evidence="3">
    <location>
        <begin position="222"/>
        <end position="396"/>
    </location>
</feature>
<reference evidence="4 5" key="1">
    <citation type="journal article" date="2021" name="Sci. Rep.">
        <title>The genome of the diatom Chaetoceros tenuissimus carries an ancient integrated fragment of an extant virus.</title>
        <authorList>
            <person name="Hongo Y."/>
            <person name="Kimura K."/>
            <person name="Takaki Y."/>
            <person name="Yoshida Y."/>
            <person name="Baba S."/>
            <person name="Kobayashi G."/>
            <person name="Nagasaki K."/>
            <person name="Hano T."/>
            <person name="Tomaru Y."/>
        </authorList>
    </citation>
    <scope>NUCLEOTIDE SEQUENCE [LARGE SCALE GENOMIC DNA]</scope>
    <source>
        <strain evidence="4 5">NIES-3715</strain>
    </source>
</reference>
<organism evidence="4 5">
    <name type="scientific">Chaetoceros tenuissimus</name>
    <dbReference type="NCBI Taxonomy" id="426638"/>
    <lineage>
        <taxon>Eukaryota</taxon>
        <taxon>Sar</taxon>
        <taxon>Stramenopiles</taxon>
        <taxon>Ochrophyta</taxon>
        <taxon>Bacillariophyta</taxon>
        <taxon>Coscinodiscophyceae</taxon>
        <taxon>Chaetocerotophycidae</taxon>
        <taxon>Chaetocerotales</taxon>
        <taxon>Chaetocerotaceae</taxon>
        <taxon>Chaetoceros</taxon>
    </lineage>
</organism>
<evidence type="ECO:0000313" key="4">
    <source>
        <dbReference type="EMBL" id="GFH56888.1"/>
    </source>
</evidence>
<dbReference type="Proteomes" id="UP001054902">
    <property type="component" value="Unassembled WGS sequence"/>
</dbReference>
<comment type="caution">
    <text evidence="4">The sequence shown here is derived from an EMBL/GenBank/DDBJ whole genome shotgun (WGS) entry which is preliminary data.</text>
</comment>
<gene>
    <name evidence="4" type="ORF">CTEN210_13364</name>
</gene>
<dbReference type="Pfam" id="PF05548">
    <property type="entry name" value="Peptidase_M11"/>
    <property type="match status" value="1"/>
</dbReference>
<dbReference type="InterPro" id="IPR008752">
    <property type="entry name" value="Peptidase_M11"/>
</dbReference>
<keyword evidence="2" id="KW-0732">Signal</keyword>
<accession>A0AAD3D370</accession>
<name>A0AAD3D370_9STRA</name>
<dbReference type="EMBL" id="BLLK01000057">
    <property type="protein sequence ID" value="GFH56888.1"/>
    <property type="molecule type" value="Genomic_DNA"/>
</dbReference>
<dbReference type="InterPro" id="IPR024079">
    <property type="entry name" value="MetalloPept_cat_dom_sf"/>
</dbReference>
<dbReference type="GO" id="GO:0008237">
    <property type="term" value="F:metallopeptidase activity"/>
    <property type="evidence" value="ECO:0007669"/>
    <property type="project" value="InterPro"/>
</dbReference>
<feature type="chain" id="PRO_5042264155" description="Peptidase M11 gametolysin domain-containing protein" evidence="2">
    <location>
        <begin position="20"/>
        <end position="884"/>
    </location>
</feature>
<dbReference type="SUPFAM" id="SSF55486">
    <property type="entry name" value="Metalloproteases ('zincins'), catalytic domain"/>
    <property type="match status" value="1"/>
</dbReference>
<evidence type="ECO:0000256" key="1">
    <source>
        <dbReference type="SAM" id="MobiDB-lite"/>
    </source>
</evidence>
<dbReference type="AlphaFoldDB" id="A0AAD3D370"/>
<sequence>MKFSKAITSFLVLATTVESVVIDTIPQFTKTINNEIVCEKVVEQHQLVQKTDDIKDGVIGKSRFVCVVAPEYTPSGEAYGIKLSMNDTDESFRSAFTAAKKTGHTELWIKNPLVEGSSVKLPSTSNERSSSATPFSGSLFHKEVIEVVERIGGRALRSSSETMKSKTCYSPLLQWRKPKDTQAQKRRNLAVNQTGTRSVIVFRVKVGTSQLTNSALEISEELFSTASNMITLVSQTKACSFDQLIFAPSTSSSFDFAEDSDGVVEVTFTSGILQNTDQATDIENAIKTQYGSAMNDVDHKVYAVPPDTQNDDGETDWVAYADFPGDDGTYRDYHVINVSTQMHEFGHNLGLAHSGGKDYYGEDGEYEDETCYMGYGENDDHAICWNAAKSAELGWYDDRGTTIYPHAGDEFNGRLIGVNDYGISTSSDTLVVEIKNSDSSVNSYFLMYNKAEGINGDAEEAINQIVIVQGATSEQSWRVAEITPGSSWTKANYFLDKTLVISTQTEASSGNVQYVSTTIKFQDKSCSSDNDCSSLPTCFSEQCSSNVCEIVREADCCGNELCDDSEFCNTCDDCLQNSDHCTNLDASDWSGANTSSGAYGTSFDVTASTNIYIHEIDAFVWEGNTSHTVKVYTRSGTNSGESNLNNWEKVFDGSITSDDEDFVTIPLSSRVDVSSGSTQAFYIDMTGSSPTYKVGYDDSNVNTQSNNDVTISILTVREERSGTTIGDVRGTSGFVGMVKYGYAKSSTPTSPTPVSPTQAPTPAPTPTNIEDDGCNDSPLRMKVWNESQQKFKMQSCEWVGRIEEKIEERCASISVNGEANAAHCAKTCGVSNCSQQDSNSRFKVYSPEKQKLLSRYCTFAANKPEERCAWEGMADTCRATCAGY</sequence>
<proteinExistence type="predicted"/>
<feature type="region of interest" description="Disordered" evidence="1">
    <location>
        <begin position="745"/>
        <end position="771"/>
    </location>
</feature>
<feature type="compositionally biased region" description="Pro residues" evidence="1">
    <location>
        <begin position="750"/>
        <end position="765"/>
    </location>
</feature>
<feature type="signal peptide" evidence="2">
    <location>
        <begin position="1"/>
        <end position="19"/>
    </location>
</feature>
<evidence type="ECO:0000256" key="2">
    <source>
        <dbReference type="SAM" id="SignalP"/>
    </source>
</evidence>
<keyword evidence="5" id="KW-1185">Reference proteome</keyword>
<dbReference type="Gene3D" id="3.40.390.10">
    <property type="entry name" value="Collagenase (Catalytic Domain)"/>
    <property type="match status" value="1"/>
</dbReference>
<evidence type="ECO:0000313" key="5">
    <source>
        <dbReference type="Proteomes" id="UP001054902"/>
    </source>
</evidence>
<evidence type="ECO:0000259" key="3">
    <source>
        <dbReference type="Pfam" id="PF05548"/>
    </source>
</evidence>
<protein>
    <recommendedName>
        <fullName evidence="3">Peptidase M11 gametolysin domain-containing protein</fullName>
    </recommendedName>
</protein>